<protein>
    <submittedName>
        <fullName evidence="3">G_PROTEIN_RECEP_F1_2 domain-containing protein</fullName>
    </submittedName>
</protein>
<sequence length="76" mass="9020">MLHKKTSKYRKYENCTKITRKRTMLINEKTESTIFLNSTWIVILITGLRFLISVIPMLVSSRNKMLNYRTLALIIK</sequence>
<evidence type="ECO:0000313" key="3">
    <source>
        <dbReference type="WBParaSite" id="Hba_00686"/>
    </source>
</evidence>
<keyword evidence="1" id="KW-0812">Transmembrane</keyword>
<dbReference type="Proteomes" id="UP000095283">
    <property type="component" value="Unplaced"/>
</dbReference>
<name>A0A1I7W7R5_HETBA</name>
<keyword evidence="1" id="KW-0472">Membrane</keyword>
<evidence type="ECO:0000256" key="1">
    <source>
        <dbReference type="SAM" id="Phobius"/>
    </source>
</evidence>
<accession>A0A1I7W7R5</accession>
<keyword evidence="2" id="KW-1185">Reference proteome</keyword>
<evidence type="ECO:0000313" key="2">
    <source>
        <dbReference type="Proteomes" id="UP000095283"/>
    </source>
</evidence>
<proteinExistence type="predicted"/>
<keyword evidence="1" id="KW-1133">Transmembrane helix</keyword>
<organism evidence="2 3">
    <name type="scientific">Heterorhabditis bacteriophora</name>
    <name type="common">Entomopathogenic nematode worm</name>
    <dbReference type="NCBI Taxonomy" id="37862"/>
    <lineage>
        <taxon>Eukaryota</taxon>
        <taxon>Metazoa</taxon>
        <taxon>Ecdysozoa</taxon>
        <taxon>Nematoda</taxon>
        <taxon>Chromadorea</taxon>
        <taxon>Rhabditida</taxon>
        <taxon>Rhabditina</taxon>
        <taxon>Rhabditomorpha</taxon>
        <taxon>Strongyloidea</taxon>
        <taxon>Heterorhabditidae</taxon>
        <taxon>Heterorhabditis</taxon>
    </lineage>
</organism>
<reference evidence="3" key="1">
    <citation type="submission" date="2016-11" db="UniProtKB">
        <authorList>
            <consortium name="WormBaseParasite"/>
        </authorList>
    </citation>
    <scope>IDENTIFICATION</scope>
</reference>
<dbReference type="AlphaFoldDB" id="A0A1I7W7R5"/>
<dbReference type="WBParaSite" id="Hba_00686">
    <property type="protein sequence ID" value="Hba_00686"/>
    <property type="gene ID" value="Hba_00686"/>
</dbReference>
<feature type="transmembrane region" description="Helical" evidence="1">
    <location>
        <begin position="34"/>
        <end position="59"/>
    </location>
</feature>